<keyword evidence="1" id="KW-0472">Membrane</keyword>
<evidence type="ECO:0000313" key="3">
    <source>
        <dbReference type="Proteomes" id="UP000801492"/>
    </source>
</evidence>
<reference evidence="2" key="1">
    <citation type="submission" date="2019-08" db="EMBL/GenBank/DDBJ databases">
        <title>The genome of the North American firefly Photinus pyralis.</title>
        <authorList>
            <consortium name="Photinus pyralis genome working group"/>
            <person name="Fallon T.R."/>
            <person name="Sander Lower S.E."/>
            <person name="Weng J.-K."/>
        </authorList>
    </citation>
    <scope>NUCLEOTIDE SEQUENCE</scope>
    <source>
        <strain evidence="2">TRF0915ILg1</strain>
        <tissue evidence="2">Whole body</tissue>
    </source>
</reference>
<protein>
    <submittedName>
        <fullName evidence="2">Uncharacterized protein</fullName>
    </submittedName>
</protein>
<keyword evidence="1" id="KW-0812">Transmembrane</keyword>
<feature type="transmembrane region" description="Helical" evidence="1">
    <location>
        <begin position="29"/>
        <end position="49"/>
    </location>
</feature>
<dbReference type="AlphaFoldDB" id="A0A8K0GC33"/>
<gene>
    <name evidence="2" type="ORF">ILUMI_13328</name>
</gene>
<dbReference type="Proteomes" id="UP000801492">
    <property type="component" value="Unassembled WGS sequence"/>
</dbReference>
<keyword evidence="1" id="KW-1133">Transmembrane helix</keyword>
<keyword evidence="3" id="KW-1185">Reference proteome</keyword>
<accession>A0A8K0GC33</accession>
<feature type="transmembrane region" description="Helical" evidence="1">
    <location>
        <begin position="93"/>
        <end position="116"/>
    </location>
</feature>
<comment type="caution">
    <text evidence="2">The sequence shown here is derived from an EMBL/GenBank/DDBJ whole genome shotgun (WGS) entry which is preliminary data.</text>
</comment>
<feature type="transmembrane region" description="Helical" evidence="1">
    <location>
        <begin position="55"/>
        <end position="81"/>
    </location>
</feature>
<sequence>MLTVSHCFRCVDLKQGFLTYTIISLIHRIFLVCTICYVTISLFSILRYQQQQEGFVILAIVGSLLLWCVLTLMFLGIAIKGMMQGRSSLLKPYFAVVIIETIARAIVLLLSFVYFTGFFNCIILIILICFDVYHWICLYSLFVKMRAYERCPTVAVYQNSRPPMPPMYQPSGGNRYPGPPQQNFYTVPSNAIGTQGSPAQV</sequence>
<dbReference type="EMBL" id="VTPC01008425">
    <property type="protein sequence ID" value="KAF2892843.1"/>
    <property type="molecule type" value="Genomic_DNA"/>
</dbReference>
<feature type="transmembrane region" description="Helical" evidence="1">
    <location>
        <begin position="122"/>
        <end position="142"/>
    </location>
</feature>
<evidence type="ECO:0000313" key="2">
    <source>
        <dbReference type="EMBL" id="KAF2892843.1"/>
    </source>
</evidence>
<evidence type="ECO:0000256" key="1">
    <source>
        <dbReference type="SAM" id="Phobius"/>
    </source>
</evidence>
<proteinExistence type="predicted"/>
<organism evidence="2 3">
    <name type="scientific">Ignelater luminosus</name>
    <name type="common">Cucubano</name>
    <name type="synonym">Pyrophorus luminosus</name>
    <dbReference type="NCBI Taxonomy" id="2038154"/>
    <lineage>
        <taxon>Eukaryota</taxon>
        <taxon>Metazoa</taxon>
        <taxon>Ecdysozoa</taxon>
        <taxon>Arthropoda</taxon>
        <taxon>Hexapoda</taxon>
        <taxon>Insecta</taxon>
        <taxon>Pterygota</taxon>
        <taxon>Neoptera</taxon>
        <taxon>Endopterygota</taxon>
        <taxon>Coleoptera</taxon>
        <taxon>Polyphaga</taxon>
        <taxon>Elateriformia</taxon>
        <taxon>Elateroidea</taxon>
        <taxon>Elateridae</taxon>
        <taxon>Agrypninae</taxon>
        <taxon>Pyrophorini</taxon>
        <taxon>Ignelater</taxon>
    </lineage>
</organism>
<name>A0A8K0GC33_IGNLU</name>